<reference evidence="2" key="1">
    <citation type="journal article" date="2015" name="Nature">
        <title>Complex archaea that bridge the gap between prokaryotes and eukaryotes.</title>
        <authorList>
            <person name="Spang A."/>
            <person name="Saw J.H."/>
            <person name="Jorgensen S.L."/>
            <person name="Zaremba-Niedzwiedzka K."/>
            <person name="Martijn J."/>
            <person name="Lind A.E."/>
            <person name="van Eijk R."/>
            <person name="Schleper C."/>
            <person name="Guy L."/>
            <person name="Ettema T.J."/>
        </authorList>
    </citation>
    <scope>NUCLEOTIDE SEQUENCE</scope>
</reference>
<evidence type="ECO:0000259" key="1">
    <source>
        <dbReference type="Pfam" id="PF24875"/>
    </source>
</evidence>
<gene>
    <name evidence="2" type="ORF">LCGC14_0598080</name>
</gene>
<organism evidence="2">
    <name type="scientific">marine sediment metagenome</name>
    <dbReference type="NCBI Taxonomy" id="412755"/>
    <lineage>
        <taxon>unclassified sequences</taxon>
        <taxon>metagenomes</taxon>
        <taxon>ecological metagenomes</taxon>
    </lineage>
</organism>
<name>A0A0F9RG99_9ZZZZ</name>
<evidence type="ECO:0000313" key="2">
    <source>
        <dbReference type="EMBL" id="KKN53849.1"/>
    </source>
</evidence>
<sequence length="109" mass="12934">MTEREMVIVSAYTGVLLGRFCDMHEYIEQIMERPVSTHELGNKRIMEEIRCRSKRDFCNLDNKLVPKPLAQYLDEYLRHEVVDVDRELLEQALDAYQSTENVTIKIERN</sequence>
<comment type="caution">
    <text evidence="2">The sequence shown here is derived from an EMBL/GenBank/DDBJ whole genome shotgun (WGS) entry which is preliminary data.</text>
</comment>
<dbReference type="InterPro" id="IPR056638">
    <property type="entry name" value="DUF7736"/>
</dbReference>
<proteinExistence type="predicted"/>
<feature type="domain" description="DUF7736" evidence="1">
    <location>
        <begin position="4"/>
        <end position="60"/>
    </location>
</feature>
<dbReference type="AlphaFoldDB" id="A0A0F9RG99"/>
<accession>A0A0F9RG99</accession>
<dbReference type="EMBL" id="LAZR01000954">
    <property type="protein sequence ID" value="KKN53849.1"/>
    <property type="molecule type" value="Genomic_DNA"/>
</dbReference>
<protein>
    <recommendedName>
        <fullName evidence="1">DUF7736 domain-containing protein</fullName>
    </recommendedName>
</protein>
<dbReference type="Pfam" id="PF24875">
    <property type="entry name" value="DUF7736"/>
    <property type="match status" value="1"/>
</dbReference>